<dbReference type="EMBL" id="QNBC01000058">
    <property type="protein sequence ID" value="RKX66056.1"/>
    <property type="molecule type" value="Genomic_DNA"/>
</dbReference>
<feature type="transmembrane region" description="Helical" evidence="1">
    <location>
        <begin position="81"/>
        <end position="98"/>
    </location>
</feature>
<dbReference type="Proteomes" id="UP000282321">
    <property type="component" value="Unassembled WGS sequence"/>
</dbReference>
<reference evidence="2 3" key="1">
    <citation type="submission" date="2018-06" db="EMBL/GenBank/DDBJ databases">
        <title>Extensive metabolic versatility and redundancy in microbially diverse, dynamic hydrothermal sediments.</title>
        <authorList>
            <person name="Dombrowski N."/>
            <person name="Teske A."/>
            <person name="Baker B.J."/>
        </authorList>
    </citation>
    <scope>NUCLEOTIDE SEQUENCE [LARGE SCALE GENOMIC DNA]</scope>
    <source>
        <strain evidence="2">B35_G9</strain>
    </source>
</reference>
<gene>
    <name evidence="2" type="ORF">DRP44_04975</name>
</gene>
<sequence length="132" mass="15224">MKRILFAVLFLLIIVQFAWVPVLNASQPKPNHEPLLALLFGLIIPGGGQFYNGDTHQAIMNLVIVVALYIVVGILSYFIPLFFFIWIIPWFVWLYFAWQGYQKAIKIRDGTAMKFGKMKLADLRIKNKAYAF</sequence>
<evidence type="ECO:0000256" key="1">
    <source>
        <dbReference type="SAM" id="Phobius"/>
    </source>
</evidence>
<keyword evidence="1" id="KW-0472">Membrane</keyword>
<evidence type="ECO:0000313" key="3">
    <source>
        <dbReference type="Proteomes" id="UP000282321"/>
    </source>
</evidence>
<feature type="transmembrane region" description="Helical" evidence="1">
    <location>
        <begin position="58"/>
        <end position="75"/>
    </location>
</feature>
<proteinExistence type="predicted"/>
<organism evidence="2 3">
    <name type="scientific">candidate division TA06 bacterium</name>
    <dbReference type="NCBI Taxonomy" id="2250710"/>
    <lineage>
        <taxon>Bacteria</taxon>
        <taxon>Bacteria division TA06</taxon>
    </lineage>
</organism>
<feature type="transmembrane region" description="Helical" evidence="1">
    <location>
        <begin position="34"/>
        <end position="51"/>
    </location>
</feature>
<name>A0A660S7T6_UNCT6</name>
<protein>
    <recommendedName>
        <fullName evidence="4">DUF5683 domain-containing protein</fullName>
    </recommendedName>
</protein>
<comment type="caution">
    <text evidence="2">The sequence shown here is derived from an EMBL/GenBank/DDBJ whole genome shotgun (WGS) entry which is preliminary data.</text>
</comment>
<accession>A0A660S7T6</accession>
<keyword evidence="1" id="KW-1133">Transmembrane helix</keyword>
<dbReference type="AlphaFoldDB" id="A0A660S7T6"/>
<keyword evidence="1" id="KW-0812">Transmembrane</keyword>
<evidence type="ECO:0008006" key="4">
    <source>
        <dbReference type="Google" id="ProtNLM"/>
    </source>
</evidence>
<evidence type="ECO:0000313" key="2">
    <source>
        <dbReference type="EMBL" id="RKX66056.1"/>
    </source>
</evidence>